<dbReference type="PANTHER" id="PTHR33284">
    <property type="entry name" value="RIBOSOMAL PROTEIN L25/GLN-TRNA SYNTHETASE, ANTI-CODON-BINDING DOMAIN-CONTAINING PROTEIN"/>
    <property type="match status" value="1"/>
</dbReference>
<evidence type="ECO:0000259" key="7">
    <source>
        <dbReference type="Pfam" id="PF14693"/>
    </source>
</evidence>
<dbReference type="InterPro" id="IPR029751">
    <property type="entry name" value="Ribosomal_L25_dom"/>
</dbReference>
<evidence type="ECO:0000256" key="5">
    <source>
        <dbReference type="HAMAP-Rule" id="MF_01334"/>
    </source>
</evidence>
<dbReference type="Pfam" id="PF01386">
    <property type="entry name" value="Ribosomal_L25p"/>
    <property type="match status" value="1"/>
</dbReference>
<dbReference type="CDD" id="cd00495">
    <property type="entry name" value="Ribosomal_L25_TL5_CTC"/>
    <property type="match status" value="1"/>
</dbReference>
<accession>A0A2H0BSG0</accession>
<evidence type="ECO:0000256" key="4">
    <source>
        <dbReference type="ARBA" id="ARBA00023274"/>
    </source>
</evidence>
<sequence>MNYTITAEKRTKTDQPLNKLREAMRIPGVLYGAELPAESLSVQRGDFVKLLRSAGSSSLVDLELAGSSVKTLIKDFQVDPLSMEPIHVDFYRVRMDKKLEATVPLKFIGESKAVKTDGGTLVKSQDELEIRCLPGNLPHEIEVDLSKLENFEDAITIKSLSLPEGVEALQDPEATLATVARPLTEDQLAKLEESEVSDVSEVKTEAAIKAEVAAAEAEAAGEETKK</sequence>
<evidence type="ECO:0000259" key="6">
    <source>
        <dbReference type="Pfam" id="PF01386"/>
    </source>
</evidence>
<dbReference type="HAMAP" id="MF_01334">
    <property type="entry name" value="Ribosomal_bL25_CTC"/>
    <property type="match status" value="1"/>
</dbReference>
<comment type="similarity">
    <text evidence="5">Belongs to the bacterial ribosomal protein bL25 family. CTC subfamily.</text>
</comment>
<keyword evidence="1 5" id="KW-0699">rRNA-binding</keyword>
<dbReference type="InterPro" id="IPR020930">
    <property type="entry name" value="Ribosomal_uL5_bac-type"/>
</dbReference>
<evidence type="ECO:0000313" key="9">
    <source>
        <dbReference type="Proteomes" id="UP000231581"/>
    </source>
</evidence>
<feature type="domain" description="Large ribosomal subunit protein bL25 L25" evidence="6">
    <location>
        <begin position="5"/>
        <end position="90"/>
    </location>
</feature>
<dbReference type="SUPFAM" id="SSF50715">
    <property type="entry name" value="Ribosomal protein L25-like"/>
    <property type="match status" value="1"/>
</dbReference>
<evidence type="ECO:0000256" key="3">
    <source>
        <dbReference type="ARBA" id="ARBA00022980"/>
    </source>
</evidence>
<organism evidence="8 9">
    <name type="scientific">Candidatus Uhrbacteria bacterium CG22_combo_CG10-13_8_21_14_all_47_17</name>
    <dbReference type="NCBI Taxonomy" id="1975041"/>
    <lineage>
        <taxon>Bacteria</taxon>
        <taxon>Candidatus Uhriibacteriota</taxon>
    </lineage>
</organism>
<dbReference type="InterPro" id="IPR037121">
    <property type="entry name" value="Ribosomal_bL25_C"/>
</dbReference>
<name>A0A2H0BSG0_9BACT</name>
<dbReference type="AlphaFoldDB" id="A0A2H0BSG0"/>
<reference evidence="8 9" key="1">
    <citation type="submission" date="2017-09" db="EMBL/GenBank/DDBJ databases">
        <title>Depth-based differentiation of microbial function through sediment-hosted aquifers and enrichment of novel symbionts in the deep terrestrial subsurface.</title>
        <authorList>
            <person name="Probst A.J."/>
            <person name="Ladd B."/>
            <person name="Jarett J.K."/>
            <person name="Geller-Mcgrath D.E."/>
            <person name="Sieber C.M."/>
            <person name="Emerson J.B."/>
            <person name="Anantharaman K."/>
            <person name="Thomas B.C."/>
            <person name="Malmstrom R."/>
            <person name="Stieglmeier M."/>
            <person name="Klingl A."/>
            <person name="Woyke T."/>
            <person name="Ryan C.M."/>
            <person name="Banfield J.F."/>
        </authorList>
    </citation>
    <scope>NUCLEOTIDE SEQUENCE [LARGE SCALE GENOMIC DNA]</scope>
    <source>
        <strain evidence="8">CG22_combo_CG10-13_8_21_14_all_47_17</strain>
    </source>
</reference>
<evidence type="ECO:0000313" key="8">
    <source>
        <dbReference type="EMBL" id="PIP60612.1"/>
    </source>
</evidence>
<dbReference type="InterPro" id="IPR020056">
    <property type="entry name" value="Rbsml_bL25/Gln-tRNA_synth_N"/>
</dbReference>
<dbReference type="GO" id="GO:0022625">
    <property type="term" value="C:cytosolic large ribosomal subunit"/>
    <property type="evidence" value="ECO:0007669"/>
    <property type="project" value="TreeGrafter"/>
</dbReference>
<proteinExistence type="inferred from homology"/>
<dbReference type="Proteomes" id="UP000231581">
    <property type="component" value="Unassembled WGS sequence"/>
</dbReference>
<evidence type="ECO:0000256" key="1">
    <source>
        <dbReference type="ARBA" id="ARBA00022730"/>
    </source>
</evidence>
<comment type="function">
    <text evidence="5">This is one of the proteins that binds to the 5S RNA in the ribosome where it forms part of the central protuberance.</text>
</comment>
<keyword evidence="3 5" id="KW-0689">Ribosomal protein</keyword>
<dbReference type="InterPro" id="IPR011035">
    <property type="entry name" value="Ribosomal_bL25/Gln-tRNA_synth"/>
</dbReference>
<dbReference type="GO" id="GO:0008097">
    <property type="term" value="F:5S rRNA binding"/>
    <property type="evidence" value="ECO:0007669"/>
    <property type="project" value="InterPro"/>
</dbReference>
<evidence type="ECO:0000256" key="2">
    <source>
        <dbReference type="ARBA" id="ARBA00022884"/>
    </source>
</evidence>
<keyword evidence="4 5" id="KW-0687">Ribonucleoprotein</keyword>
<dbReference type="GO" id="GO:0003735">
    <property type="term" value="F:structural constituent of ribosome"/>
    <property type="evidence" value="ECO:0007669"/>
    <property type="project" value="InterPro"/>
</dbReference>
<dbReference type="GO" id="GO:0006412">
    <property type="term" value="P:translation"/>
    <property type="evidence" value="ECO:0007669"/>
    <property type="project" value="UniProtKB-UniRule"/>
</dbReference>
<dbReference type="Gene3D" id="2.40.240.10">
    <property type="entry name" value="Ribosomal Protein L25, Chain P"/>
    <property type="match status" value="1"/>
</dbReference>
<dbReference type="NCBIfam" id="TIGR00731">
    <property type="entry name" value="bL25_bact_ctc"/>
    <property type="match status" value="1"/>
</dbReference>
<keyword evidence="2 5" id="KW-0694">RNA-binding</keyword>
<feature type="domain" description="Large ribosomal subunit protein bL25 beta" evidence="7">
    <location>
        <begin position="98"/>
        <end position="182"/>
    </location>
</feature>
<dbReference type="InterPro" id="IPR001021">
    <property type="entry name" value="Ribosomal_bL25_long"/>
</dbReference>
<dbReference type="Gene3D" id="2.170.120.20">
    <property type="entry name" value="Ribosomal protein L25, beta domain"/>
    <property type="match status" value="1"/>
</dbReference>
<protein>
    <recommendedName>
        <fullName evidence="5">Large ribosomal subunit protein bL25</fullName>
    </recommendedName>
    <alternativeName>
        <fullName evidence="5">General stress protein CTC</fullName>
    </alternativeName>
</protein>
<comment type="caution">
    <text evidence="8">The sequence shown here is derived from an EMBL/GenBank/DDBJ whole genome shotgun (WGS) entry which is preliminary data.</text>
</comment>
<dbReference type="EMBL" id="PCSZ01000047">
    <property type="protein sequence ID" value="PIP60612.1"/>
    <property type="molecule type" value="Genomic_DNA"/>
</dbReference>
<comment type="subunit">
    <text evidence="5">Part of the 50S ribosomal subunit; part of the 5S rRNA/L5/L18/L25 subcomplex. Contacts the 5S rRNA. Binds to the 5S rRNA independently of L5 and L18.</text>
</comment>
<gene>
    <name evidence="5" type="primary">rplY</name>
    <name evidence="5" type="synonym">ctc</name>
    <name evidence="8" type="ORF">COX00_02275</name>
</gene>
<dbReference type="Pfam" id="PF14693">
    <property type="entry name" value="Ribosomal_TL5_C"/>
    <property type="match status" value="1"/>
</dbReference>
<dbReference type="PANTHER" id="PTHR33284:SF1">
    <property type="entry name" value="RIBOSOMAL PROTEIN L25_GLN-TRNA SYNTHETASE, ANTI-CODON-BINDING DOMAIN-CONTAINING PROTEIN"/>
    <property type="match status" value="1"/>
</dbReference>
<dbReference type="InterPro" id="IPR020057">
    <property type="entry name" value="Ribosomal_bL25_b-dom"/>
</dbReference>